<feature type="non-terminal residue" evidence="2">
    <location>
        <position position="1"/>
    </location>
</feature>
<feature type="non-terminal residue" evidence="2">
    <location>
        <position position="166"/>
    </location>
</feature>
<dbReference type="Proteomes" id="UP000094527">
    <property type="component" value="Unassembled WGS sequence"/>
</dbReference>
<evidence type="ECO:0000256" key="1">
    <source>
        <dbReference type="SAM" id="Phobius"/>
    </source>
</evidence>
<organism evidence="2 3">
    <name type="scientific">Orchesella cincta</name>
    <name type="common">Springtail</name>
    <name type="synonym">Podura cincta</name>
    <dbReference type="NCBI Taxonomy" id="48709"/>
    <lineage>
        <taxon>Eukaryota</taxon>
        <taxon>Metazoa</taxon>
        <taxon>Ecdysozoa</taxon>
        <taxon>Arthropoda</taxon>
        <taxon>Hexapoda</taxon>
        <taxon>Collembola</taxon>
        <taxon>Entomobryomorpha</taxon>
        <taxon>Entomobryoidea</taxon>
        <taxon>Orchesellidae</taxon>
        <taxon>Orchesellinae</taxon>
        <taxon>Orchesella</taxon>
    </lineage>
</organism>
<evidence type="ECO:0000313" key="3">
    <source>
        <dbReference type="Proteomes" id="UP000094527"/>
    </source>
</evidence>
<keyword evidence="3" id="KW-1185">Reference proteome</keyword>
<comment type="caution">
    <text evidence="2">The sequence shown here is derived from an EMBL/GenBank/DDBJ whole genome shotgun (WGS) entry which is preliminary data.</text>
</comment>
<accession>A0A1D2M4F3</accession>
<proteinExistence type="predicted"/>
<keyword evidence="1" id="KW-0472">Membrane</keyword>
<dbReference type="EMBL" id="LJIJ01004554">
    <property type="protein sequence ID" value="ODM87846.1"/>
    <property type="molecule type" value="Genomic_DNA"/>
</dbReference>
<sequence length="166" mass="19198">ELKSFVSLTLLPVRSANTKKNLEVTICRLFLKRCKRLLLQVLGFMLLWSFVPLAISLHRDFIELPVVRTPPSCMLGRIIWKEIYLTHSTVIYSTLCSGEEGGTTAQNRTCPSNLYFSFRTCRCELTSLLLYRSQCRNSSTVQQFMILQFETKSLQRNNSYIKSILM</sequence>
<keyword evidence="1" id="KW-1133">Transmembrane helix</keyword>
<name>A0A1D2M4F3_ORCCI</name>
<dbReference type="AlphaFoldDB" id="A0A1D2M4F3"/>
<gene>
    <name evidence="2" type="ORF">Ocin01_18836</name>
</gene>
<reference evidence="2 3" key="1">
    <citation type="journal article" date="2016" name="Genome Biol. Evol.">
        <title>Gene Family Evolution Reflects Adaptation to Soil Environmental Stressors in the Genome of the Collembolan Orchesella cincta.</title>
        <authorList>
            <person name="Faddeeva-Vakhrusheva A."/>
            <person name="Derks M.F."/>
            <person name="Anvar S.Y."/>
            <person name="Agamennone V."/>
            <person name="Suring W."/>
            <person name="Smit S."/>
            <person name="van Straalen N.M."/>
            <person name="Roelofs D."/>
        </authorList>
    </citation>
    <scope>NUCLEOTIDE SEQUENCE [LARGE SCALE GENOMIC DNA]</scope>
    <source>
        <tissue evidence="2">Mixed pool</tissue>
    </source>
</reference>
<feature type="transmembrane region" description="Helical" evidence="1">
    <location>
        <begin position="37"/>
        <end position="55"/>
    </location>
</feature>
<evidence type="ECO:0000313" key="2">
    <source>
        <dbReference type="EMBL" id="ODM87846.1"/>
    </source>
</evidence>
<protein>
    <submittedName>
        <fullName evidence="2">Uncharacterized protein</fullName>
    </submittedName>
</protein>
<keyword evidence="1" id="KW-0812">Transmembrane</keyword>